<reference evidence="2" key="1">
    <citation type="submission" date="2021-02" db="EMBL/GenBank/DDBJ databases">
        <title>Draft genome sequence of Microbispora sp. RL4-1S isolated from rice leaves in Thailand.</title>
        <authorList>
            <person name="Muangham S."/>
            <person name="Duangmal K."/>
        </authorList>
    </citation>
    <scope>NUCLEOTIDE SEQUENCE</scope>
    <source>
        <strain evidence="2">RL4-1S</strain>
    </source>
</reference>
<feature type="transmembrane region" description="Helical" evidence="1">
    <location>
        <begin position="193"/>
        <end position="215"/>
    </location>
</feature>
<feature type="transmembrane region" description="Helical" evidence="1">
    <location>
        <begin position="93"/>
        <end position="116"/>
    </location>
</feature>
<dbReference type="EMBL" id="JAFCNB010000027">
    <property type="protein sequence ID" value="MBP2708164.1"/>
    <property type="molecule type" value="Genomic_DNA"/>
</dbReference>
<dbReference type="RefSeq" id="WP_210159423.1">
    <property type="nucleotide sequence ID" value="NZ_JAFCNB010000027.1"/>
</dbReference>
<keyword evidence="1" id="KW-0472">Membrane</keyword>
<evidence type="ECO:0000313" key="3">
    <source>
        <dbReference type="Proteomes" id="UP000674234"/>
    </source>
</evidence>
<name>A0A941ASF2_9ACTN</name>
<comment type="caution">
    <text evidence="2">The sequence shown here is derived from an EMBL/GenBank/DDBJ whole genome shotgun (WGS) entry which is preliminary data.</text>
</comment>
<feature type="transmembrane region" description="Helical" evidence="1">
    <location>
        <begin position="43"/>
        <end position="64"/>
    </location>
</feature>
<accession>A0A941ASF2</accession>
<evidence type="ECO:0000256" key="1">
    <source>
        <dbReference type="SAM" id="Phobius"/>
    </source>
</evidence>
<keyword evidence="1" id="KW-1133">Transmembrane helix</keyword>
<keyword evidence="1" id="KW-0812">Transmembrane</keyword>
<keyword evidence="3" id="KW-1185">Reference proteome</keyword>
<gene>
    <name evidence="2" type="ORF">JOL79_30735</name>
</gene>
<protein>
    <submittedName>
        <fullName evidence="2">Uncharacterized protein</fullName>
    </submittedName>
</protein>
<feature type="transmembrane region" description="Helical" evidence="1">
    <location>
        <begin position="128"/>
        <end position="147"/>
    </location>
</feature>
<feature type="transmembrane region" description="Helical" evidence="1">
    <location>
        <begin position="227"/>
        <end position="250"/>
    </location>
</feature>
<sequence length="419" mass="44444">MMRIFSSEMRASPLRWWLPVFVALDIAMLFGRDPSWIGVWPQASAAVQLAGHAFAAAAAAAATWSSGREHRTGVTDSLASSWRGRWQADGLQLASTLLFIAVPYALGAALAAATSLREAGPGFLWPRYLLLGASTLLLSASAGHLAGKLLPGRVAPTLAVAGLVVLLSIYGSPRLELVVLSGMPQVELAPLALGSRFLLAGVLALIAVVLPGIAPKGEAWRSRSRQAGMTGSAVLAVGSCVIAMTAAGPLRVNRPAPHTPLCSADTPRVCLWPDNAKYLPQVAAMASRLAALPAGLFRPPDTFYERGVLPGRPPLSGFLIIRGVSSVPDALAGSILERTLPLCDLTESDAPAYFRQFWPIHQWLSVRAYGSRFPAFMKGGPPGVDMEEIYNVVHRPEADQTAWVKAKLAAIKAIRPDCV</sequence>
<dbReference type="Proteomes" id="UP000674234">
    <property type="component" value="Unassembled WGS sequence"/>
</dbReference>
<dbReference type="AlphaFoldDB" id="A0A941ASF2"/>
<proteinExistence type="predicted"/>
<feature type="transmembrane region" description="Helical" evidence="1">
    <location>
        <begin position="12"/>
        <end position="31"/>
    </location>
</feature>
<feature type="transmembrane region" description="Helical" evidence="1">
    <location>
        <begin position="154"/>
        <end position="173"/>
    </location>
</feature>
<evidence type="ECO:0000313" key="2">
    <source>
        <dbReference type="EMBL" id="MBP2708164.1"/>
    </source>
</evidence>
<organism evidence="2 3">
    <name type="scientific">Microbispora oryzae</name>
    <dbReference type="NCBI Taxonomy" id="2806554"/>
    <lineage>
        <taxon>Bacteria</taxon>
        <taxon>Bacillati</taxon>
        <taxon>Actinomycetota</taxon>
        <taxon>Actinomycetes</taxon>
        <taxon>Streptosporangiales</taxon>
        <taxon>Streptosporangiaceae</taxon>
        <taxon>Microbispora</taxon>
    </lineage>
</organism>